<evidence type="ECO:0000259" key="8">
    <source>
        <dbReference type="PROSITE" id="PS50109"/>
    </source>
</evidence>
<dbReference type="AlphaFoldDB" id="A0A1V1PCJ2"/>
<dbReference type="PROSITE" id="PS50110">
    <property type="entry name" value="RESPONSE_REGULATORY"/>
    <property type="match status" value="1"/>
</dbReference>
<evidence type="ECO:0000256" key="4">
    <source>
        <dbReference type="ARBA" id="ARBA00022679"/>
    </source>
</evidence>
<dbReference type="InterPro" id="IPR036061">
    <property type="entry name" value="CheW-like_dom_sf"/>
</dbReference>
<evidence type="ECO:0000256" key="1">
    <source>
        <dbReference type="ARBA" id="ARBA00000085"/>
    </source>
</evidence>
<organism evidence="11 12">
    <name type="scientific">Candidatus Magnetoglobus multicellularis str. Araruama</name>
    <dbReference type="NCBI Taxonomy" id="890399"/>
    <lineage>
        <taxon>Bacteria</taxon>
        <taxon>Pseudomonadati</taxon>
        <taxon>Thermodesulfobacteriota</taxon>
        <taxon>Desulfobacteria</taxon>
        <taxon>Desulfobacterales</taxon>
        <taxon>Desulfobacteraceae</taxon>
        <taxon>Candidatus Magnetoglobus</taxon>
    </lineage>
</organism>
<dbReference type="InterPro" id="IPR005467">
    <property type="entry name" value="His_kinase_dom"/>
</dbReference>
<feature type="domain" description="Histidine kinase" evidence="8">
    <location>
        <begin position="148"/>
        <end position="353"/>
    </location>
</feature>
<dbReference type="Proteomes" id="UP000189670">
    <property type="component" value="Unassembled WGS sequence"/>
</dbReference>
<evidence type="ECO:0000313" key="12">
    <source>
        <dbReference type="Proteomes" id="UP000189670"/>
    </source>
</evidence>
<feature type="domain" description="Response regulatory" evidence="9">
    <location>
        <begin position="686"/>
        <end position="802"/>
    </location>
</feature>
<dbReference type="Gene3D" id="2.30.30.40">
    <property type="entry name" value="SH3 Domains"/>
    <property type="match status" value="2"/>
</dbReference>
<keyword evidence="4" id="KW-0808">Transferase</keyword>
<name>A0A1V1PCJ2_9BACT</name>
<dbReference type="SUPFAM" id="SSF52172">
    <property type="entry name" value="CheY-like"/>
    <property type="match status" value="1"/>
</dbReference>
<dbReference type="Gene3D" id="1.10.287.560">
    <property type="entry name" value="Histidine kinase CheA-like, homodimeric domain"/>
    <property type="match status" value="1"/>
</dbReference>
<dbReference type="InterPro" id="IPR004358">
    <property type="entry name" value="Sig_transdc_His_kin-like_C"/>
</dbReference>
<evidence type="ECO:0000256" key="2">
    <source>
        <dbReference type="ARBA" id="ARBA00012438"/>
    </source>
</evidence>
<keyword evidence="3 6" id="KW-0597">Phosphoprotein</keyword>
<feature type="domain" description="CheW-like" evidence="10">
    <location>
        <begin position="355"/>
        <end position="514"/>
    </location>
</feature>
<dbReference type="PROSITE" id="PS50851">
    <property type="entry name" value="CHEW"/>
    <property type="match status" value="2"/>
</dbReference>
<dbReference type="InterPro" id="IPR036890">
    <property type="entry name" value="HATPase_C_sf"/>
</dbReference>
<comment type="catalytic activity">
    <reaction evidence="1">
        <text>ATP + protein L-histidine = ADP + protein N-phospho-L-histidine.</text>
        <dbReference type="EC" id="2.7.13.3"/>
    </reaction>
</comment>
<dbReference type="InterPro" id="IPR001789">
    <property type="entry name" value="Sig_transdc_resp-reg_receiver"/>
</dbReference>
<dbReference type="PRINTS" id="PR00344">
    <property type="entry name" value="BCTRLSENSOR"/>
</dbReference>
<dbReference type="InterPro" id="IPR051315">
    <property type="entry name" value="Bact_Chemotaxis_CheA"/>
</dbReference>
<evidence type="ECO:0000256" key="6">
    <source>
        <dbReference type="PROSITE-ProRule" id="PRU00169"/>
    </source>
</evidence>
<dbReference type="SMART" id="SM01231">
    <property type="entry name" value="H-kinase_dim"/>
    <property type="match status" value="1"/>
</dbReference>
<reference evidence="12" key="1">
    <citation type="submission" date="2012-11" db="EMBL/GenBank/DDBJ databases">
        <authorList>
            <person name="Lucero-Rivera Y.E."/>
            <person name="Tovar-Ramirez D."/>
        </authorList>
    </citation>
    <scope>NUCLEOTIDE SEQUENCE [LARGE SCALE GENOMIC DNA]</scope>
    <source>
        <strain evidence="12">Araruama</strain>
    </source>
</reference>
<dbReference type="SUPFAM" id="SSF55874">
    <property type="entry name" value="ATPase domain of HSP90 chaperone/DNA topoisomerase II/histidine kinase"/>
    <property type="match status" value="1"/>
</dbReference>
<dbReference type="SMART" id="SM00387">
    <property type="entry name" value="HATPase_c"/>
    <property type="match status" value="1"/>
</dbReference>
<dbReference type="Gene3D" id="3.40.50.2300">
    <property type="match status" value="1"/>
</dbReference>
<dbReference type="SMART" id="SM00260">
    <property type="entry name" value="CheW"/>
    <property type="match status" value="3"/>
</dbReference>
<proteinExistence type="predicted"/>
<feature type="region of interest" description="Disordered" evidence="7">
    <location>
        <begin position="86"/>
        <end position="106"/>
    </location>
</feature>
<dbReference type="FunFam" id="3.30.565.10:FF:000016">
    <property type="entry name" value="Chemotaxis protein CheA, putative"/>
    <property type="match status" value="1"/>
</dbReference>
<dbReference type="EC" id="2.7.13.3" evidence="2"/>
<sequence>MIILSLALSDDDIIQLTQTNHNLTQTSQSHQTKTNTHNGLIRHDQILMRPNHGTTDLTISQSLNDQNLPIETEEEVIELKQINTREKNEQASQMNASEHDTPKLMGGHSETIRVDVHILDQLMTLVGELVLVRNRQLTSIDNVDSTSVEDLDLVTSELQETIMRTRMQPIGSLLGKLPRIVRDLSKKLNKKIDIITFGNEVELDKSILETLSDPLTHLIRNCSDHGIESPEERLKKGKSDKGTISIQAFHEAGQINITITDDGRGIDPEMIKKRVIENGFKNESELADMSDKEILSFIMIPGFSTSQKVSNVSGRGVGMDVVKTSIEQFGGTLELNSSVGEGTTIHLRLPLTLAIIPSLIVEIENMRYAIPQINLEELVSLYDDDIYTKIETAGNREVYRLRGKLLPLIRLNEILKRPEKFTDSIRAQITKHYSNNPKIGFNQKAKKLEIVVVKVGSRYFGIIVEKVHGMEEIVVKPMHNITKDIDIYSGATVLGDGMVALILDIEGISKHAGLSISEYLKYFDKDLHLSEIKEDIHSALLFKSGPKELFAVPLTLIKRVERIKCSQIETIGEKEYIVIDDIETQVLRLDNVLNVSSCLMSDEMSLILPKHIKRPFGILISNVEDIRSVPKTLNVDALKRDGLLGTAIIDDRIALFIDIFRIIEIAEPDWFEDRRLKTPPPDKSRHVLLVEDSKFLQQLEKRYFESDNYKVTTAMNGQEALTLLNEYNFDIIISDIEMPIMNGWDFMKAVRKKQEYNNLPSIAVTSLNTDADRTKSRDAGFNAYHVKIDRESLLSEMSELLNIRDQQIYAGQIESNFDQIAHANVNLKQFCTFWIGKHHYGVDILNVKEINSGITLTTIFHSPKEIRGYVNIRGHINLVIDLRVILGFESKEIDEMSRVVLLKDDVGASFGFLVDKIGDVFSIDDADIEDNKYEEDSFHEKIEKKAMEKDLIQGVCKLDNNLLVLLDAKNIYKKLLT</sequence>
<dbReference type="InterPro" id="IPR003594">
    <property type="entry name" value="HATPase_dom"/>
</dbReference>
<dbReference type="GO" id="GO:0005737">
    <property type="term" value="C:cytoplasm"/>
    <property type="evidence" value="ECO:0007669"/>
    <property type="project" value="InterPro"/>
</dbReference>
<comment type="caution">
    <text evidence="11">The sequence shown here is derived from an EMBL/GenBank/DDBJ whole genome shotgun (WGS) entry which is preliminary data.</text>
</comment>
<evidence type="ECO:0000256" key="5">
    <source>
        <dbReference type="ARBA" id="ARBA00022777"/>
    </source>
</evidence>
<dbReference type="SMART" id="SM00448">
    <property type="entry name" value="REC"/>
    <property type="match status" value="1"/>
</dbReference>
<dbReference type="Pfam" id="PF02518">
    <property type="entry name" value="HATPase_c"/>
    <property type="match status" value="1"/>
</dbReference>
<dbReference type="InterPro" id="IPR036097">
    <property type="entry name" value="HisK_dim/P_sf"/>
</dbReference>
<dbReference type="GO" id="GO:0000155">
    <property type="term" value="F:phosphorelay sensor kinase activity"/>
    <property type="evidence" value="ECO:0007669"/>
    <property type="project" value="InterPro"/>
</dbReference>
<dbReference type="Pfam" id="PF00072">
    <property type="entry name" value="Response_reg"/>
    <property type="match status" value="1"/>
</dbReference>
<dbReference type="CDD" id="cd16916">
    <property type="entry name" value="HATPase_CheA-like"/>
    <property type="match status" value="1"/>
</dbReference>
<dbReference type="InterPro" id="IPR004105">
    <property type="entry name" value="CheA-like_dim"/>
</dbReference>
<dbReference type="Pfam" id="PF02895">
    <property type="entry name" value="H-kinase_dim"/>
    <property type="match status" value="1"/>
</dbReference>
<dbReference type="Gene3D" id="2.40.50.180">
    <property type="entry name" value="CheA-289, Domain 4"/>
    <property type="match status" value="1"/>
</dbReference>
<evidence type="ECO:0000259" key="9">
    <source>
        <dbReference type="PROSITE" id="PS50110"/>
    </source>
</evidence>
<dbReference type="EMBL" id="ATBP01000128">
    <property type="protein sequence ID" value="ETR72632.1"/>
    <property type="molecule type" value="Genomic_DNA"/>
</dbReference>
<feature type="modified residue" description="4-aspartylphosphate" evidence="6">
    <location>
        <position position="735"/>
    </location>
</feature>
<evidence type="ECO:0000256" key="7">
    <source>
        <dbReference type="SAM" id="MobiDB-lite"/>
    </source>
</evidence>
<dbReference type="PANTHER" id="PTHR43395">
    <property type="entry name" value="SENSOR HISTIDINE KINASE CHEA"/>
    <property type="match status" value="1"/>
</dbReference>
<dbReference type="GO" id="GO:0006935">
    <property type="term" value="P:chemotaxis"/>
    <property type="evidence" value="ECO:0007669"/>
    <property type="project" value="InterPro"/>
</dbReference>
<feature type="domain" description="CheW-like" evidence="10">
    <location>
        <begin position="827"/>
        <end position="977"/>
    </location>
</feature>
<dbReference type="PROSITE" id="PS50109">
    <property type="entry name" value="HIS_KIN"/>
    <property type="match status" value="1"/>
</dbReference>
<dbReference type="InterPro" id="IPR011006">
    <property type="entry name" value="CheY-like_superfamily"/>
</dbReference>
<dbReference type="Gene3D" id="3.30.565.10">
    <property type="entry name" value="Histidine kinase-like ATPase, C-terminal domain"/>
    <property type="match status" value="1"/>
</dbReference>
<gene>
    <name evidence="11" type="ORF">OMM_01569</name>
</gene>
<dbReference type="InterPro" id="IPR002545">
    <property type="entry name" value="CheW-lke_dom"/>
</dbReference>
<dbReference type="SUPFAM" id="SSF47384">
    <property type="entry name" value="Homodimeric domain of signal transducing histidine kinase"/>
    <property type="match status" value="1"/>
</dbReference>
<keyword evidence="5" id="KW-0418">Kinase</keyword>
<evidence type="ECO:0000259" key="10">
    <source>
        <dbReference type="PROSITE" id="PS50851"/>
    </source>
</evidence>
<dbReference type="InterPro" id="IPR037006">
    <property type="entry name" value="CheA-like_homodim_sf"/>
</dbReference>
<evidence type="ECO:0000256" key="3">
    <source>
        <dbReference type="ARBA" id="ARBA00022553"/>
    </source>
</evidence>
<dbReference type="PANTHER" id="PTHR43395:SF1">
    <property type="entry name" value="CHEMOTAXIS PROTEIN CHEA"/>
    <property type="match status" value="1"/>
</dbReference>
<dbReference type="SUPFAM" id="SSF50341">
    <property type="entry name" value="CheW-like"/>
    <property type="match status" value="3"/>
</dbReference>
<protein>
    <recommendedName>
        <fullName evidence="2">histidine kinase</fullName>
        <ecNumber evidence="2">2.7.13.3</ecNumber>
    </recommendedName>
</protein>
<accession>A0A1V1PCJ2</accession>
<evidence type="ECO:0000313" key="11">
    <source>
        <dbReference type="EMBL" id="ETR72632.1"/>
    </source>
</evidence>
<dbReference type="Pfam" id="PF01584">
    <property type="entry name" value="CheW"/>
    <property type="match status" value="3"/>
</dbReference>